<feature type="transmembrane region" description="Helical" evidence="1">
    <location>
        <begin position="99"/>
        <end position="122"/>
    </location>
</feature>
<evidence type="ECO:0000256" key="1">
    <source>
        <dbReference type="SAM" id="Phobius"/>
    </source>
</evidence>
<protein>
    <recommendedName>
        <fullName evidence="4">DUF4386 domain-containing protein</fullName>
    </recommendedName>
</protein>
<comment type="caution">
    <text evidence="2">The sequence shown here is derived from an EMBL/GenBank/DDBJ whole genome shotgun (WGS) entry which is preliminary data.</text>
</comment>
<organism evidence="2 3">
    <name type="scientific">Nocardia ninae NBRC 108245</name>
    <dbReference type="NCBI Taxonomy" id="1210091"/>
    <lineage>
        <taxon>Bacteria</taxon>
        <taxon>Bacillati</taxon>
        <taxon>Actinomycetota</taxon>
        <taxon>Actinomycetes</taxon>
        <taxon>Mycobacteriales</taxon>
        <taxon>Nocardiaceae</taxon>
        <taxon>Nocardia</taxon>
    </lineage>
</organism>
<dbReference type="Proteomes" id="UP000321424">
    <property type="component" value="Unassembled WGS sequence"/>
</dbReference>
<accession>A0A511MKU4</accession>
<feature type="transmembrane region" description="Helical" evidence="1">
    <location>
        <begin position="12"/>
        <end position="35"/>
    </location>
</feature>
<feature type="transmembrane region" description="Helical" evidence="1">
    <location>
        <begin position="173"/>
        <end position="194"/>
    </location>
</feature>
<reference evidence="2 3" key="1">
    <citation type="submission" date="2019-07" db="EMBL/GenBank/DDBJ databases">
        <title>Whole genome shotgun sequence of Nocardia ninae NBRC 108245.</title>
        <authorList>
            <person name="Hosoyama A."/>
            <person name="Uohara A."/>
            <person name="Ohji S."/>
            <person name="Ichikawa N."/>
        </authorList>
    </citation>
    <scope>NUCLEOTIDE SEQUENCE [LARGE SCALE GENOMIC DNA]</scope>
    <source>
        <strain evidence="2 3">NBRC 108245</strain>
    </source>
</reference>
<feature type="transmembrane region" description="Helical" evidence="1">
    <location>
        <begin position="142"/>
        <end position="161"/>
    </location>
</feature>
<dbReference type="AlphaFoldDB" id="A0A511MKU4"/>
<feature type="transmembrane region" description="Helical" evidence="1">
    <location>
        <begin position="200"/>
        <end position="223"/>
    </location>
</feature>
<evidence type="ECO:0000313" key="3">
    <source>
        <dbReference type="Proteomes" id="UP000321424"/>
    </source>
</evidence>
<keyword evidence="1" id="KW-1133">Transmembrane helix</keyword>
<name>A0A511MKU4_9NOCA</name>
<keyword evidence="3" id="KW-1185">Reference proteome</keyword>
<feature type="transmembrane region" description="Helical" evidence="1">
    <location>
        <begin position="70"/>
        <end position="87"/>
    </location>
</feature>
<keyword evidence="1" id="KW-0812">Transmembrane</keyword>
<gene>
    <name evidence="2" type="ORF">NN4_57740</name>
</gene>
<evidence type="ECO:0000313" key="2">
    <source>
        <dbReference type="EMBL" id="GEM41255.1"/>
    </source>
</evidence>
<dbReference type="OrthoDB" id="3699675at2"/>
<dbReference type="RefSeq" id="WP_147137908.1">
    <property type="nucleotide sequence ID" value="NZ_BJXA01000048.1"/>
</dbReference>
<sequence length="233" mass="24416">MTDKTENVAAWPFSRIGGFAGLGFALIIVGANLILEPAGMPPVGADISDVNTFFTTKADFAQLSSALTPAAWVCATVFGAAAVATIWPRERAVGSAWSLVGFAGLLLQNATFLCVVAIRLALSATTDHTPTATAGLWAFHNALFVLNGTFLATALLGLSLGGLRTSLIPRWHALLGLTAAAGLFTSATLTPLVIDHPSPLALLSLVSWLLWVVWIVVYGITLLRLQPTHLNTA</sequence>
<proteinExistence type="predicted"/>
<evidence type="ECO:0008006" key="4">
    <source>
        <dbReference type="Google" id="ProtNLM"/>
    </source>
</evidence>
<dbReference type="EMBL" id="BJXA01000048">
    <property type="protein sequence ID" value="GEM41255.1"/>
    <property type="molecule type" value="Genomic_DNA"/>
</dbReference>
<keyword evidence="1" id="KW-0472">Membrane</keyword>